<keyword evidence="6 9" id="KW-0560">Oxidoreductase</keyword>
<dbReference type="Gene3D" id="3.20.20.220">
    <property type="match status" value="1"/>
</dbReference>
<evidence type="ECO:0000313" key="10">
    <source>
        <dbReference type="EMBL" id="RDU64060.1"/>
    </source>
</evidence>
<dbReference type="GO" id="GO:0009086">
    <property type="term" value="P:methionine biosynthetic process"/>
    <property type="evidence" value="ECO:0007669"/>
    <property type="project" value="TreeGrafter"/>
</dbReference>
<comment type="catalytic activity">
    <reaction evidence="8">
        <text>(6S)-5-methyl-5,6,7,8-tetrahydrofolate + NAD(+) = (6R)-5,10-methylene-5,6,7,8-tetrahydrofolate + NADH + H(+)</text>
        <dbReference type="Rhea" id="RHEA:19821"/>
        <dbReference type="ChEBI" id="CHEBI:15378"/>
        <dbReference type="ChEBI" id="CHEBI:15636"/>
        <dbReference type="ChEBI" id="CHEBI:18608"/>
        <dbReference type="ChEBI" id="CHEBI:57540"/>
        <dbReference type="ChEBI" id="CHEBI:57945"/>
        <dbReference type="EC" id="1.5.1.54"/>
    </reaction>
    <physiologicalReaction direction="right-to-left" evidence="8">
        <dbReference type="Rhea" id="RHEA:19823"/>
    </physiologicalReaction>
</comment>
<evidence type="ECO:0000256" key="8">
    <source>
        <dbReference type="ARBA" id="ARBA00048628"/>
    </source>
</evidence>
<dbReference type="RefSeq" id="WP_115543473.1">
    <property type="nucleotide sequence ID" value="NZ_NXLQ01000020.1"/>
</dbReference>
<keyword evidence="5 9" id="KW-0274">FAD</keyword>
<proteinExistence type="inferred from homology"/>
<dbReference type="InterPro" id="IPR003171">
    <property type="entry name" value="Mehydrof_redctse-like"/>
</dbReference>
<comment type="cofactor">
    <cofactor evidence="1 9">
        <name>FAD</name>
        <dbReference type="ChEBI" id="CHEBI:57692"/>
    </cofactor>
</comment>
<sequence>MFTSPHIVEDFITKIYSKKCITYELCPEKSGSVVKLVEKVQKVKLHDMQSPHNSIDGFVCTDSPLAILKQNSGLASIKLQQKLHKPLICTISMRDRNSLALSAEIMGLNDFDIRIFLALSGDPIKLGDQPQAKAIFEGNSLRILEILSCLNQAKDLNENPIKEPLKKLYGFSVINSYAKKYEILKNKMESKIKAGALALFTQPIYDVNVTNMLLEWLEEFNERHNSRCILMQGFFPVVRYKSAVFLHDKLPGVFIPTKWIEVLEKAQTKGVEYERQKGMEMSIELFNILYKNYPKIHFMNNNNTIHAKKILDTI</sequence>
<comment type="similarity">
    <text evidence="3 9">Belongs to the methylenetetrahydrofolate reductase family.</text>
</comment>
<reference evidence="10 11" key="1">
    <citation type="submission" date="2018-04" db="EMBL/GenBank/DDBJ databases">
        <title>Novel Campyloabacter and Helicobacter Species and Strains.</title>
        <authorList>
            <person name="Mannion A.J."/>
            <person name="Shen Z."/>
            <person name="Fox J.G."/>
        </authorList>
    </citation>
    <scope>NUCLEOTIDE SEQUENCE [LARGE SCALE GENOMIC DNA]</scope>
    <source>
        <strain evidence="10 11">MIT 17-337</strain>
    </source>
</reference>
<protein>
    <recommendedName>
        <fullName evidence="9">Methylenetetrahydrofolate reductase</fullName>
    </recommendedName>
</protein>
<dbReference type="InterPro" id="IPR029041">
    <property type="entry name" value="FAD-linked_oxidoreductase-like"/>
</dbReference>
<comment type="pathway">
    <text evidence="2 9">One-carbon metabolism; tetrahydrofolate interconversion.</text>
</comment>
<dbReference type="GO" id="GO:0035999">
    <property type="term" value="P:tetrahydrofolate interconversion"/>
    <property type="evidence" value="ECO:0007669"/>
    <property type="project" value="UniProtKB-UniPathway"/>
</dbReference>
<dbReference type="UniPathway" id="UPA00193"/>
<comment type="pathway">
    <text evidence="7">Amino-acid biosynthesis; L-methionine biosynthesis via de novo pathway.</text>
</comment>
<evidence type="ECO:0000256" key="9">
    <source>
        <dbReference type="RuleBase" id="RU003862"/>
    </source>
</evidence>
<keyword evidence="11" id="KW-1185">Reference proteome</keyword>
<evidence type="ECO:0000256" key="2">
    <source>
        <dbReference type="ARBA" id="ARBA00004777"/>
    </source>
</evidence>
<dbReference type="OrthoDB" id="9803687at2"/>
<dbReference type="PANTHER" id="PTHR45754">
    <property type="entry name" value="METHYLENETETRAHYDROFOLATE REDUCTASE"/>
    <property type="match status" value="1"/>
</dbReference>
<dbReference type="EMBL" id="NXLQ01000020">
    <property type="protein sequence ID" value="RDU64060.1"/>
    <property type="molecule type" value="Genomic_DNA"/>
</dbReference>
<dbReference type="GO" id="GO:0005829">
    <property type="term" value="C:cytosol"/>
    <property type="evidence" value="ECO:0007669"/>
    <property type="project" value="TreeGrafter"/>
</dbReference>
<comment type="caution">
    <text evidence="10">The sequence shown here is derived from an EMBL/GenBank/DDBJ whole genome shotgun (WGS) entry which is preliminary data.</text>
</comment>
<dbReference type="GO" id="GO:0106312">
    <property type="term" value="F:methylenetetrahydrofolate reductase (NADH) activity"/>
    <property type="evidence" value="ECO:0007669"/>
    <property type="project" value="UniProtKB-EC"/>
</dbReference>
<evidence type="ECO:0000256" key="6">
    <source>
        <dbReference type="ARBA" id="ARBA00023002"/>
    </source>
</evidence>
<name>A0A3D8IG32_9HELI</name>
<evidence type="ECO:0000256" key="5">
    <source>
        <dbReference type="ARBA" id="ARBA00022827"/>
    </source>
</evidence>
<keyword evidence="4 9" id="KW-0285">Flavoprotein</keyword>
<evidence type="ECO:0000256" key="3">
    <source>
        <dbReference type="ARBA" id="ARBA00006743"/>
    </source>
</evidence>
<evidence type="ECO:0000256" key="7">
    <source>
        <dbReference type="ARBA" id="ARBA00034478"/>
    </source>
</evidence>
<dbReference type="GO" id="GO:0071949">
    <property type="term" value="F:FAD binding"/>
    <property type="evidence" value="ECO:0007669"/>
    <property type="project" value="TreeGrafter"/>
</dbReference>
<dbReference type="Pfam" id="PF02219">
    <property type="entry name" value="MTHFR"/>
    <property type="match status" value="1"/>
</dbReference>
<gene>
    <name evidence="10" type="ORF">CQA53_07925</name>
</gene>
<dbReference type="Proteomes" id="UP000256379">
    <property type="component" value="Unassembled WGS sequence"/>
</dbReference>
<evidence type="ECO:0000313" key="11">
    <source>
        <dbReference type="Proteomes" id="UP000256379"/>
    </source>
</evidence>
<dbReference type="AlphaFoldDB" id="A0A3D8IG32"/>
<dbReference type="PANTHER" id="PTHR45754:SF3">
    <property type="entry name" value="METHYLENETETRAHYDROFOLATE REDUCTASE (NADPH)"/>
    <property type="match status" value="1"/>
</dbReference>
<organism evidence="10 11">
    <name type="scientific">Helicobacter didelphidarum</name>
    <dbReference type="NCBI Taxonomy" id="2040648"/>
    <lineage>
        <taxon>Bacteria</taxon>
        <taxon>Pseudomonadati</taxon>
        <taxon>Campylobacterota</taxon>
        <taxon>Epsilonproteobacteria</taxon>
        <taxon>Campylobacterales</taxon>
        <taxon>Helicobacteraceae</taxon>
        <taxon>Helicobacter</taxon>
    </lineage>
</organism>
<dbReference type="SUPFAM" id="SSF51730">
    <property type="entry name" value="FAD-linked oxidoreductase"/>
    <property type="match status" value="1"/>
</dbReference>
<evidence type="ECO:0000256" key="1">
    <source>
        <dbReference type="ARBA" id="ARBA00001974"/>
    </source>
</evidence>
<evidence type="ECO:0000256" key="4">
    <source>
        <dbReference type="ARBA" id="ARBA00022630"/>
    </source>
</evidence>
<accession>A0A3D8IG32</accession>